<keyword evidence="4" id="KW-1185">Reference proteome</keyword>
<evidence type="ECO:0000313" key="4">
    <source>
        <dbReference type="Proteomes" id="UP001141806"/>
    </source>
</evidence>
<evidence type="ECO:0000256" key="2">
    <source>
        <dbReference type="ARBA" id="ARBA00022840"/>
    </source>
</evidence>
<dbReference type="Gene3D" id="3.40.50.300">
    <property type="entry name" value="P-loop containing nucleotide triphosphate hydrolases"/>
    <property type="match status" value="1"/>
</dbReference>
<reference evidence="3" key="1">
    <citation type="journal article" date="2023" name="Plant J.">
        <title>The genome of the king protea, Protea cynaroides.</title>
        <authorList>
            <person name="Chang J."/>
            <person name="Duong T.A."/>
            <person name="Schoeman C."/>
            <person name="Ma X."/>
            <person name="Roodt D."/>
            <person name="Barker N."/>
            <person name="Li Z."/>
            <person name="Van de Peer Y."/>
            <person name="Mizrachi E."/>
        </authorList>
    </citation>
    <scope>NUCLEOTIDE SEQUENCE</scope>
    <source>
        <tissue evidence="3">Young leaves</tissue>
    </source>
</reference>
<dbReference type="EMBL" id="JAMYWD010000006">
    <property type="protein sequence ID" value="KAJ4968280.1"/>
    <property type="molecule type" value="Genomic_DNA"/>
</dbReference>
<dbReference type="GO" id="GO:0000027">
    <property type="term" value="P:ribosomal large subunit assembly"/>
    <property type="evidence" value="ECO:0007669"/>
    <property type="project" value="TreeGrafter"/>
</dbReference>
<sequence>MLFYLDHRAEVFIPELGCTFKCTPSFRVFACQNPSSQGGGRKGLPKSFLNRFTKALEMADQVAGISVSTSPLPYCTMARHCEALDTGSRMKLSSWLAHETHNSRLVDQPSLTCSANGVSAIQKIINDDGPIHTLLPTEPWSVLRLPSASPFDNFLKATGCQGN</sequence>
<dbReference type="GO" id="GO:0000055">
    <property type="term" value="P:ribosomal large subunit export from nucleus"/>
    <property type="evidence" value="ECO:0007669"/>
    <property type="project" value="TreeGrafter"/>
</dbReference>
<dbReference type="Proteomes" id="UP001141806">
    <property type="component" value="Unassembled WGS sequence"/>
</dbReference>
<name>A0A9Q0QQM6_9MAGN</name>
<dbReference type="PANTHER" id="PTHR48103">
    <property type="entry name" value="MIDASIN-RELATED"/>
    <property type="match status" value="1"/>
</dbReference>
<comment type="caution">
    <text evidence="3">The sequence shown here is derived from an EMBL/GenBank/DDBJ whole genome shotgun (WGS) entry which is preliminary data.</text>
</comment>
<evidence type="ECO:0000313" key="3">
    <source>
        <dbReference type="EMBL" id="KAJ4968280.1"/>
    </source>
</evidence>
<accession>A0A9Q0QQM6</accession>
<dbReference type="GO" id="GO:0030687">
    <property type="term" value="C:preribosome, large subunit precursor"/>
    <property type="evidence" value="ECO:0007669"/>
    <property type="project" value="TreeGrafter"/>
</dbReference>
<proteinExistence type="predicted"/>
<dbReference type="GO" id="GO:0005524">
    <property type="term" value="F:ATP binding"/>
    <property type="evidence" value="ECO:0007669"/>
    <property type="project" value="UniProtKB-KW"/>
</dbReference>
<dbReference type="AlphaFoldDB" id="A0A9Q0QQM6"/>
<evidence type="ECO:0000256" key="1">
    <source>
        <dbReference type="ARBA" id="ARBA00022741"/>
    </source>
</evidence>
<dbReference type="GO" id="GO:0005634">
    <property type="term" value="C:nucleus"/>
    <property type="evidence" value="ECO:0007669"/>
    <property type="project" value="TreeGrafter"/>
</dbReference>
<organism evidence="3 4">
    <name type="scientific">Protea cynaroides</name>
    <dbReference type="NCBI Taxonomy" id="273540"/>
    <lineage>
        <taxon>Eukaryota</taxon>
        <taxon>Viridiplantae</taxon>
        <taxon>Streptophyta</taxon>
        <taxon>Embryophyta</taxon>
        <taxon>Tracheophyta</taxon>
        <taxon>Spermatophyta</taxon>
        <taxon>Magnoliopsida</taxon>
        <taxon>Proteales</taxon>
        <taxon>Proteaceae</taxon>
        <taxon>Protea</taxon>
    </lineage>
</organism>
<gene>
    <name evidence="3" type="ORF">NE237_014981</name>
</gene>
<protein>
    <submittedName>
        <fullName evidence="3">Uncharacterized protein</fullName>
    </submittedName>
</protein>
<dbReference type="OrthoDB" id="19232at2759"/>
<keyword evidence="1" id="KW-0547">Nucleotide-binding</keyword>
<dbReference type="PANTHER" id="PTHR48103:SF2">
    <property type="entry name" value="MIDASIN"/>
    <property type="match status" value="1"/>
</dbReference>
<keyword evidence="2" id="KW-0067">ATP-binding</keyword>
<dbReference type="InterPro" id="IPR027417">
    <property type="entry name" value="P-loop_NTPase"/>
</dbReference>